<sequence>MKITRDDPRSRVATHHRSGDGTARIGYPIGVRAVAVVRRELVSPRMIRLTLAGPDLKEFHTYQADDHVMIVFPDDDGTVRAPVPNEKQELDWPRPLPPGRKYTIRRYDPDSLELDLDFVLHEGGVASTWAANAQPGDTVVIAGPPGAHAFAHNFDHYVFAVDTTALPAVARWLDESPADVSADVIVEVSHEEETRYPVAERAGVRMQWLVRPAGRSLLVDAVDALEIPAGRVFYFGAGEADDIRPLRHRGTDRLITGYWKRGSADHDDD</sequence>
<dbReference type="RefSeq" id="WP_301570439.1">
    <property type="nucleotide sequence ID" value="NZ_JAPWIE010000002.1"/>
</dbReference>
<dbReference type="PROSITE" id="PS51384">
    <property type="entry name" value="FAD_FR"/>
    <property type="match status" value="1"/>
</dbReference>
<feature type="compositionally biased region" description="Basic and acidic residues" evidence="1">
    <location>
        <begin position="1"/>
        <end position="10"/>
    </location>
</feature>
<name>A0ABT4MSC5_GORRU</name>
<protein>
    <submittedName>
        <fullName evidence="3">Siderophore-interacting protein</fullName>
    </submittedName>
</protein>
<evidence type="ECO:0000256" key="1">
    <source>
        <dbReference type="SAM" id="MobiDB-lite"/>
    </source>
</evidence>
<feature type="domain" description="FAD-binding FR-type" evidence="2">
    <location>
        <begin position="29"/>
        <end position="151"/>
    </location>
</feature>
<organism evidence="3 4">
    <name type="scientific">Gordonia rubripertincta</name>
    <name type="common">Rhodococcus corallinus</name>
    <dbReference type="NCBI Taxonomy" id="36822"/>
    <lineage>
        <taxon>Bacteria</taxon>
        <taxon>Bacillati</taxon>
        <taxon>Actinomycetota</taxon>
        <taxon>Actinomycetes</taxon>
        <taxon>Mycobacteriales</taxon>
        <taxon>Gordoniaceae</taxon>
        <taxon>Gordonia</taxon>
    </lineage>
</organism>
<evidence type="ECO:0000313" key="4">
    <source>
        <dbReference type="Proteomes" id="UP001067235"/>
    </source>
</evidence>
<dbReference type="PANTHER" id="PTHR30157:SF0">
    <property type="entry name" value="NADPH-DEPENDENT FERRIC-CHELATE REDUCTASE"/>
    <property type="match status" value="1"/>
</dbReference>
<dbReference type="InterPro" id="IPR017927">
    <property type="entry name" value="FAD-bd_FR_type"/>
</dbReference>
<dbReference type="InterPro" id="IPR013113">
    <property type="entry name" value="SIP_FAD-bd"/>
</dbReference>
<feature type="region of interest" description="Disordered" evidence="1">
    <location>
        <begin position="1"/>
        <end position="20"/>
    </location>
</feature>
<reference evidence="3" key="1">
    <citation type="submission" date="2022-12" db="EMBL/GenBank/DDBJ databases">
        <authorList>
            <person name="Krivoruchko A.V."/>
            <person name="Elkin A."/>
        </authorList>
    </citation>
    <scope>NUCLEOTIDE SEQUENCE</scope>
    <source>
        <strain evidence="3">IEGM 1388</strain>
    </source>
</reference>
<dbReference type="InterPro" id="IPR039374">
    <property type="entry name" value="SIP_fam"/>
</dbReference>
<keyword evidence="4" id="KW-1185">Reference proteome</keyword>
<dbReference type="Gene3D" id="3.40.50.80">
    <property type="entry name" value="Nucleotide-binding domain of ferredoxin-NADP reductase (FNR) module"/>
    <property type="match status" value="1"/>
</dbReference>
<dbReference type="PANTHER" id="PTHR30157">
    <property type="entry name" value="FERRIC REDUCTASE, NADPH-DEPENDENT"/>
    <property type="match status" value="1"/>
</dbReference>
<dbReference type="EMBL" id="JAPWIE010000002">
    <property type="protein sequence ID" value="MCZ4549915.1"/>
    <property type="molecule type" value="Genomic_DNA"/>
</dbReference>
<accession>A0ABT4MSC5</accession>
<dbReference type="InterPro" id="IPR039261">
    <property type="entry name" value="FNR_nucleotide-bd"/>
</dbReference>
<proteinExistence type="predicted"/>
<dbReference type="Pfam" id="PF08021">
    <property type="entry name" value="FAD_binding_9"/>
    <property type="match status" value="1"/>
</dbReference>
<dbReference type="SUPFAM" id="SSF63380">
    <property type="entry name" value="Riboflavin synthase domain-like"/>
    <property type="match status" value="1"/>
</dbReference>
<evidence type="ECO:0000259" key="2">
    <source>
        <dbReference type="PROSITE" id="PS51384"/>
    </source>
</evidence>
<evidence type="ECO:0000313" key="3">
    <source>
        <dbReference type="EMBL" id="MCZ4549915.1"/>
    </source>
</evidence>
<dbReference type="Pfam" id="PF04954">
    <property type="entry name" value="SIP"/>
    <property type="match status" value="1"/>
</dbReference>
<dbReference type="CDD" id="cd06193">
    <property type="entry name" value="siderophore_interacting"/>
    <property type="match status" value="1"/>
</dbReference>
<dbReference type="InterPro" id="IPR007037">
    <property type="entry name" value="SIP_rossman_dom"/>
</dbReference>
<gene>
    <name evidence="3" type="ORF">O4213_07965</name>
</gene>
<dbReference type="InterPro" id="IPR017938">
    <property type="entry name" value="Riboflavin_synthase-like_b-brl"/>
</dbReference>
<dbReference type="Proteomes" id="UP001067235">
    <property type="component" value="Unassembled WGS sequence"/>
</dbReference>
<dbReference type="Gene3D" id="2.40.30.10">
    <property type="entry name" value="Translation factors"/>
    <property type="match status" value="1"/>
</dbReference>
<comment type="caution">
    <text evidence="3">The sequence shown here is derived from an EMBL/GenBank/DDBJ whole genome shotgun (WGS) entry which is preliminary data.</text>
</comment>